<sequence>MKLNMQGGSISIPVGRTSTSGQLSIPVSLTATGAGYTNIFKLSGPVQFGDGEGKSYAKVNYGDLSKIDPSTLSLTPVGKDVTVGLAFPISLTISDDNASVSNIKKVDVLATDVLAFEDKGNVEMNSTDGWAGKVLSVKIQKAKTTSVYKIVSPFGENSLAFMIKADGKTVVFPNQVLGNDPDYGAVTMSDVTGTVSNGVVTLQVGGYRVSAGSFGPGTETIKLPN</sequence>
<evidence type="ECO:0000313" key="1">
    <source>
        <dbReference type="EMBL" id="MFD2906974.1"/>
    </source>
</evidence>
<organism evidence="1 2">
    <name type="scientific">Sphingobacterium anhuiense</name>
    <dbReference type="NCBI Taxonomy" id="493780"/>
    <lineage>
        <taxon>Bacteria</taxon>
        <taxon>Pseudomonadati</taxon>
        <taxon>Bacteroidota</taxon>
        <taxon>Sphingobacteriia</taxon>
        <taxon>Sphingobacteriales</taxon>
        <taxon>Sphingobacteriaceae</taxon>
        <taxon>Sphingobacterium</taxon>
    </lineage>
</organism>
<accession>A0ABW5Z2B8</accession>
<dbReference type="RefSeq" id="WP_380924287.1">
    <property type="nucleotide sequence ID" value="NZ_JBHUPE010000020.1"/>
</dbReference>
<gene>
    <name evidence="1" type="ORF">ACFS6I_23825</name>
</gene>
<proteinExistence type="predicted"/>
<name>A0ABW5Z2B8_9SPHI</name>
<dbReference type="EMBL" id="JBHUPE010000020">
    <property type="protein sequence ID" value="MFD2906974.1"/>
    <property type="molecule type" value="Genomic_DNA"/>
</dbReference>
<comment type="caution">
    <text evidence="1">The sequence shown here is derived from an EMBL/GenBank/DDBJ whole genome shotgun (WGS) entry which is preliminary data.</text>
</comment>
<evidence type="ECO:0000313" key="2">
    <source>
        <dbReference type="Proteomes" id="UP001597509"/>
    </source>
</evidence>
<dbReference type="Proteomes" id="UP001597509">
    <property type="component" value="Unassembled WGS sequence"/>
</dbReference>
<reference evidence="2" key="1">
    <citation type="journal article" date="2019" name="Int. J. Syst. Evol. Microbiol.">
        <title>The Global Catalogue of Microorganisms (GCM) 10K type strain sequencing project: providing services to taxonomists for standard genome sequencing and annotation.</title>
        <authorList>
            <consortium name="The Broad Institute Genomics Platform"/>
            <consortium name="The Broad Institute Genome Sequencing Center for Infectious Disease"/>
            <person name="Wu L."/>
            <person name="Ma J."/>
        </authorList>
    </citation>
    <scope>NUCLEOTIDE SEQUENCE [LARGE SCALE GENOMIC DNA]</scope>
    <source>
        <strain evidence="2">KCTC 22209</strain>
    </source>
</reference>
<protein>
    <submittedName>
        <fullName evidence="1">Uncharacterized protein</fullName>
    </submittedName>
</protein>
<keyword evidence="2" id="KW-1185">Reference proteome</keyword>